<organism evidence="4 5">
    <name type="scientific">Paraburkholderia silvatlantica</name>
    <dbReference type="NCBI Taxonomy" id="321895"/>
    <lineage>
        <taxon>Bacteria</taxon>
        <taxon>Pseudomonadati</taxon>
        <taxon>Pseudomonadota</taxon>
        <taxon>Betaproteobacteria</taxon>
        <taxon>Burkholderiales</taxon>
        <taxon>Burkholderiaceae</taxon>
        <taxon>Paraburkholderia</taxon>
    </lineage>
</organism>
<evidence type="ECO:0000256" key="2">
    <source>
        <dbReference type="SAM" id="MobiDB-lite"/>
    </source>
</evidence>
<gene>
    <name evidence="4" type="ORF">FHX59_006951</name>
</gene>
<feature type="coiled-coil region" evidence="1">
    <location>
        <begin position="408"/>
        <end position="435"/>
    </location>
</feature>
<accession>A0ABR6FYF7</accession>
<reference evidence="4 5" key="1">
    <citation type="submission" date="2020-08" db="EMBL/GenBank/DDBJ databases">
        <title>Genomic Encyclopedia of Type Strains, Phase IV (KMG-V): Genome sequencing to study the core and pangenomes of soil and plant-associated prokaryotes.</title>
        <authorList>
            <person name="Whitman W."/>
        </authorList>
    </citation>
    <scope>NUCLEOTIDE SEQUENCE [LARGE SCALE GENOMIC DNA]</scope>
    <source>
        <strain evidence="4 5">SRMrh-85</strain>
    </source>
</reference>
<feature type="domain" description="MobA/VirD2-like nuclease" evidence="3">
    <location>
        <begin position="55"/>
        <end position="145"/>
    </location>
</feature>
<dbReference type="InterPro" id="IPR005094">
    <property type="entry name" value="Endonuclease_MobA/VirD2"/>
</dbReference>
<protein>
    <recommendedName>
        <fullName evidence="3">MobA/VirD2-like nuclease domain-containing protein</fullName>
    </recommendedName>
</protein>
<name>A0ABR6FYF7_9BURK</name>
<sequence length="446" mass="48792">MIISNFPKPGTARDAVSYVLSNTNWKGEARPNKPEILKGNSDITILAGDLSEELRKTETSSRIVSGTIAFKSGENISKQQMLELIDRFEDTFFGNMKNRVAPLYVLHDEGDKKHIHYIIPKICLESNKSYDPMPPDRGKSTKTADLMKAFSSLENHNLGFSQVERKPLKPSHTKTEHKSKAHREHSNFYASIFKELKSKETFEKACLDLVKSGDVKNRDELITFLKDQGYDFSRIGKDYLSVVNPDGRNIRLKGGIFAEGAAYKEQVKEAIQQVKSFDPQKAAEQINRLVAIRNADNEKRYQINADKPTTSEARQNASQALSRAGSTATPNPSPRTAPGAASPVQTQTRAEPTQVQAQHTNADAKPASGNDAGISMGASAGATAIGGAQMQLSAAIANRNSAKTPSQKAAAEQAVNQALAALARAQAQFEAEQARQPNNTNNRNKI</sequence>
<keyword evidence="1" id="KW-0175">Coiled coil</keyword>
<comment type="caution">
    <text evidence="4">The sequence shown here is derived from an EMBL/GenBank/DDBJ whole genome shotgun (WGS) entry which is preliminary data.</text>
</comment>
<dbReference type="RefSeq" id="WP_133253734.1">
    <property type="nucleotide sequence ID" value="NZ_JACHVZ010000028.1"/>
</dbReference>
<evidence type="ECO:0000259" key="3">
    <source>
        <dbReference type="Pfam" id="PF03432"/>
    </source>
</evidence>
<dbReference type="EMBL" id="JACHVZ010000028">
    <property type="protein sequence ID" value="MBB2932466.1"/>
    <property type="molecule type" value="Genomic_DNA"/>
</dbReference>
<feature type="compositionally biased region" description="Polar residues" evidence="2">
    <location>
        <begin position="307"/>
        <end position="330"/>
    </location>
</feature>
<proteinExistence type="predicted"/>
<feature type="region of interest" description="Disordered" evidence="2">
    <location>
        <begin position="161"/>
        <end position="181"/>
    </location>
</feature>
<dbReference type="Pfam" id="PF03432">
    <property type="entry name" value="Relaxase"/>
    <property type="match status" value="1"/>
</dbReference>
<feature type="compositionally biased region" description="Basic and acidic residues" evidence="2">
    <location>
        <begin position="163"/>
        <end position="178"/>
    </location>
</feature>
<dbReference type="Proteomes" id="UP000533533">
    <property type="component" value="Unassembled WGS sequence"/>
</dbReference>
<evidence type="ECO:0000256" key="1">
    <source>
        <dbReference type="SAM" id="Coils"/>
    </source>
</evidence>
<feature type="region of interest" description="Disordered" evidence="2">
    <location>
        <begin position="300"/>
        <end position="373"/>
    </location>
</feature>
<evidence type="ECO:0000313" key="4">
    <source>
        <dbReference type="EMBL" id="MBB2932466.1"/>
    </source>
</evidence>
<feature type="compositionally biased region" description="Polar residues" evidence="2">
    <location>
        <begin position="343"/>
        <end position="361"/>
    </location>
</feature>
<evidence type="ECO:0000313" key="5">
    <source>
        <dbReference type="Proteomes" id="UP000533533"/>
    </source>
</evidence>
<keyword evidence="5" id="KW-1185">Reference proteome</keyword>